<feature type="compositionally biased region" description="Low complexity" evidence="5">
    <location>
        <begin position="237"/>
        <end position="256"/>
    </location>
</feature>
<comment type="pathway">
    <text evidence="2">Organic acid metabolism; glycolate biosynthesis; glycolate from 2-phosphoglycolate: step 1/1.</text>
</comment>
<dbReference type="GO" id="GO:0006281">
    <property type="term" value="P:DNA repair"/>
    <property type="evidence" value="ECO:0007669"/>
    <property type="project" value="TreeGrafter"/>
</dbReference>
<name>N6ZRU2_9RHOO</name>
<dbReference type="Gene3D" id="3.40.50.1000">
    <property type="entry name" value="HAD superfamily/HAD-like"/>
    <property type="match status" value="1"/>
</dbReference>
<accession>N6ZRU2</accession>
<evidence type="ECO:0000256" key="2">
    <source>
        <dbReference type="ARBA" id="ARBA00004818"/>
    </source>
</evidence>
<dbReference type="EMBL" id="AMXF01000067">
    <property type="protein sequence ID" value="ENO97038.1"/>
    <property type="molecule type" value="Genomic_DNA"/>
</dbReference>
<reference evidence="6 7" key="1">
    <citation type="submission" date="2012-09" db="EMBL/GenBank/DDBJ databases">
        <title>Draft Genome Sequences of 6 Strains from Genus Thauera.</title>
        <authorList>
            <person name="Liu B."/>
            <person name="Shapleigh J.P."/>
            <person name="Frostegard A.H."/>
        </authorList>
    </citation>
    <scope>NUCLEOTIDE SEQUENCE [LARGE SCALE GENOMIC DNA]</scope>
    <source>
        <strain evidence="6 7">B4P</strain>
    </source>
</reference>
<proteinExistence type="inferred from homology"/>
<evidence type="ECO:0000256" key="5">
    <source>
        <dbReference type="SAM" id="MobiDB-lite"/>
    </source>
</evidence>
<dbReference type="EC" id="3.1.3.18" evidence="4"/>
<feature type="region of interest" description="Disordered" evidence="5">
    <location>
        <begin position="229"/>
        <end position="256"/>
    </location>
</feature>
<dbReference type="Proteomes" id="UP000013047">
    <property type="component" value="Unassembled WGS sequence"/>
</dbReference>
<gene>
    <name evidence="6" type="ORF">C667_10855</name>
</gene>
<dbReference type="SFLD" id="SFLDS00003">
    <property type="entry name" value="Haloacid_Dehalogenase"/>
    <property type="match status" value="1"/>
</dbReference>
<keyword evidence="7" id="KW-1185">Reference proteome</keyword>
<sequence>MTAHRNPDRLVIFDADGTTIDAFHAVEQSFLRHGMAIGDLQRFQKRRRLFKYLGGLREFPNNLRRQFGKQSRKRLLATLTGFYRDEARLYPGIAALLQQLLEAPEVRVGLVTRNVTVEPAETLRQLFRRHDIDLDAFDHLACLSLREDKTPHFHQARERLGVHPARCYACGDEYSDYLAALGAGMYPFIVAYGAEDRQRLTDAYGVPDAFIHASPAEFTDSLRHALGFASGSDDGGAEPAASTSDTTPAPAAGSTP</sequence>
<evidence type="ECO:0000313" key="7">
    <source>
        <dbReference type="Proteomes" id="UP000013047"/>
    </source>
</evidence>
<comment type="similarity">
    <text evidence="3">Belongs to the HAD-like hydrolase superfamily. CbbY/CbbZ/Gph/YieH family.</text>
</comment>
<dbReference type="SFLD" id="SFLDG01129">
    <property type="entry name" value="C1.5:_HAD__Beta-PGM__Phosphata"/>
    <property type="match status" value="1"/>
</dbReference>
<dbReference type="PANTHER" id="PTHR43434">
    <property type="entry name" value="PHOSPHOGLYCOLATE PHOSPHATASE"/>
    <property type="match status" value="1"/>
</dbReference>
<dbReference type="Pfam" id="PF00702">
    <property type="entry name" value="Hydrolase"/>
    <property type="match status" value="1"/>
</dbReference>
<dbReference type="PANTHER" id="PTHR43434:SF1">
    <property type="entry name" value="PHOSPHOGLYCOLATE PHOSPHATASE"/>
    <property type="match status" value="1"/>
</dbReference>
<comment type="catalytic activity">
    <reaction evidence="1">
        <text>2-phosphoglycolate + H2O = glycolate + phosphate</text>
        <dbReference type="Rhea" id="RHEA:14369"/>
        <dbReference type="ChEBI" id="CHEBI:15377"/>
        <dbReference type="ChEBI" id="CHEBI:29805"/>
        <dbReference type="ChEBI" id="CHEBI:43474"/>
        <dbReference type="ChEBI" id="CHEBI:58033"/>
        <dbReference type="EC" id="3.1.3.18"/>
    </reaction>
</comment>
<dbReference type="GO" id="GO:0008967">
    <property type="term" value="F:phosphoglycolate phosphatase activity"/>
    <property type="evidence" value="ECO:0007669"/>
    <property type="project" value="UniProtKB-EC"/>
</dbReference>
<dbReference type="OrthoDB" id="8770891at2"/>
<comment type="caution">
    <text evidence="6">The sequence shown here is derived from an EMBL/GenBank/DDBJ whole genome shotgun (WGS) entry which is preliminary data.</text>
</comment>
<protein>
    <recommendedName>
        <fullName evidence="4">phosphoglycolate phosphatase</fullName>
        <ecNumber evidence="4">3.1.3.18</ecNumber>
    </recommendedName>
</protein>
<evidence type="ECO:0000256" key="4">
    <source>
        <dbReference type="ARBA" id="ARBA00013078"/>
    </source>
</evidence>
<dbReference type="InterPro" id="IPR036412">
    <property type="entry name" value="HAD-like_sf"/>
</dbReference>
<organism evidence="6 7">
    <name type="scientific">Thauera phenylacetica B4P</name>
    <dbReference type="NCBI Taxonomy" id="1234382"/>
    <lineage>
        <taxon>Bacteria</taxon>
        <taxon>Pseudomonadati</taxon>
        <taxon>Pseudomonadota</taxon>
        <taxon>Betaproteobacteria</taxon>
        <taxon>Rhodocyclales</taxon>
        <taxon>Zoogloeaceae</taxon>
        <taxon>Thauera</taxon>
    </lineage>
</organism>
<dbReference type="SUPFAM" id="SSF56784">
    <property type="entry name" value="HAD-like"/>
    <property type="match status" value="1"/>
</dbReference>
<evidence type="ECO:0000313" key="6">
    <source>
        <dbReference type="EMBL" id="ENO97038.1"/>
    </source>
</evidence>
<evidence type="ECO:0000256" key="3">
    <source>
        <dbReference type="ARBA" id="ARBA00006171"/>
    </source>
</evidence>
<evidence type="ECO:0000256" key="1">
    <source>
        <dbReference type="ARBA" id="ARBA00000830"/>
    </source>
</evidence>
<dbReference type="RefSeq" id="WP_004362919.1">
    <property type="nucleotide sequence ID" value="NZ_AMXF01000067.1"/>
</dbReference>
<dbReference type="AlphaFoldDB" id="N6ZRU2"/>
<dbReference type="InterPro" id="IPR050155">
    <property type="entry name" value="HAD-like_hydrolase_sf"/>
</dbReference>
<dbReference type="InterPro" id="IPR023214">
    <property type="entry name" value="HAD_sf"/>
</dbReference>